<evidence type="ECO:0000256" key="2">
    <source>
        <dbReference type="ARBA" id="ARBA00009130"/>
    </source>
</evidence>
<keyword evidence="7" id="KW-0676">Redox-active center</keyword>
<dbReference type="RefSeq" id="WP_010579430.1">
    <property type="nucleotide sequence ID" value="NZ_AP014680.1"/>
</dbReference>
<feature type="domain" description="Pyridine nucleotide-disulphide oxidoreductase dimerisation" evidence="8">
    <location>
        <begin position="344"/>
        <end position="445"/>
    </location>
</feature>
<name>A0A0A1GZF6_9LACO</name>
<gene>
    <name evidence="10" type="ORF">LOOC260_118820</name>
</gene>
<dbReference type="STRING" id="1291742.LOOC260_118820"/>
<dbReference type="InterPro" id="IPR016156">
    <property type="entry name" value="FAD/NAD-linked_Rdtase_dimer_sf"/>
</dbReference>
<dbReference type="SUPFAM" id="SSF55424">
    <property type="entry name" value="FAD/NAD-linked reductases, dimerisation (C-terminal) domain"/>
    <property type="match status" value="1"/>
</dbReference>
<dbReference type="PANTHER" id="PTHR43429:SF1">
    <property type="entry name" value="NAD(P)H SULFUR OXIDOREDUCTASE (COA-DEPENDENT)"/>
    <property type="match status" value="1"/>
</dbReference>
<keyword evidence="3" id="KW-0285">Flavoprotein</keyword>
<keyword evidence="4" id="KW-0274">FAD</keyword>
<dbReference type="GO" id="GO:0016491">
    <property type="term" value="F:oxidoreductase activity"/>
    <property type="evidence" value="ECO:0007669"/>
    <property type="project" value="UniProtKB-KW"/>
</dbReference>
<evidence type="ECO:0000259" key="8">
    <source>
        <dbReference type="Pfam" id="PF02852"/>
    </source>
</evidence>
<evidence type="ECO:0000259" key="9">
    <source>
        <dbReference type="Pfam" id="PF07992"/>
    </source>
</evidence>
<organism evidence="10 11">
    <name type="scientific">Paucilactobacillus hokkaidonensis JCM 18461</name>
    <dbReference type="NCBI Taxonomy" id="1291742"/>
    <lineage>
        <taxon>Bacteria</taxon>
        <taxon>Bacillati</taxon>
        <taxon>Bacillota</taxon>
        <taxon>Bacilli</taxon>
        <taxon>Lactobacillales</taxon>
        <taxon>Lactobacillaceae</taxon>
        <taxon>Paucilactobacillus</taxon>
    </lineage>
</organism>
<protein>
    <submittedName>
        <fullName evidence="10">Pyridine nucleotide-disulphide oxidoreductase</fullName>
    </submittedName>
</protein>
<evidence type="ECO:0000256" key="1">
    <source>
        <dbReference type="ARBA" id="ARBA00001974"/>
    </source>
</evidence>
<dbReference type="InterPro" id="IPR023753">
    <property type="entry name" value="FAD/NAD-binding_dom"/>
</dbReference>
<sequence>MVRDAEKLLIIGGSDAGISAALKAKELKPQLRVQVLLADEYPNLSICGLPYAVSGEVPNWHSLAHRDLQELTSTGVEFQMNMIAKKIDPQQHEVIAHSFAGELQIYHYDHLVVATGAKPKLSGITGIDLARTQQQNSKVRVLHTMADYFALETNLTTNSVQNVAIVGSGYIGIEMAEALQKRHLNVTIFQRGAEILSTVDADLGQIVHQKLVANDVQVATNLTVSEINETETKVKVVGVNADQKINTYDFDLALVVVGVQPNTDLLVAAGSETGIAGAVKVDQYMQTTLPDIWAAGDLVETKHHLLGKAYLPLGTTAHKQGRTAGFNVAGVPRTFKGSIGTQVLKVFDLVVARTGLLAKEAIQADFAPFTVTTDVDDHKAYFPGAHKIKIRITGDQHTGRLLGVQVIGYYGSEVAKRCDIFAVAIFNNMTVAEISDLDLSYSPPVGSPWDAVQIATQNWEQQSLKY</sequence>
<proteinExistence type="inferred from homology"/>
<dbReference type="Pfam" id="PF07992">
    <property type="entry name" value="Pyr_redox_2"/>
    <property type="match status" value="1"/>
</dbReference>
<dbReference type="Pfam" id="PF02852">
    <property type="entry name" value="Pyr_redox_dim"/>
    <property type="match status" value="1"/>
</dbReference>
<evidence type="ECO:0000256" key="6">
    <source>
        <dbReference type="ARBA" id="ARBA00023097"/>
    </source>
</evidence>
<dbReference type="SUPFAM" id="SSF51905">
    <property type="entry name" value="FAD/NAD(P)-binding domain"/>
    <property type="match status" value="1"/>
</dbReference>
<accession>A0A0A1GZF6</accession>
<evidence type="ECO:0000256" key="7">
    <source>
        <dbReference type="ARBA" id="ARBA00023284"/>
    </source>
</evidence>
<evidence type="ECO:0000256" key="5">
    <source>
        <dbReference type="ARBA" id="ARBA00023002"/>
    </source>
</evidence>
<comment type="similarity">
    <text evidence="2">Belongs to the class-III pyridine nucleotide-disulfide oxidoreductase family.</text>
</comment>
<dbReference type="InterPro" id="IPR036188">
    <property type="entry name" value="FAD/NAD-bd_sf"/>
</dbReference>
<keyword evidence="6" id="KW-0558">Oxidation</keyword>
<evidence type="ECO:0000313" key="10">
    <source>
        <dbReference type="EMBL" id="BAP86388.1"/>
    </source>
</evidence>
<dbReference type="Proteomes" id="UP000031620">
    <property type="component" value="Chromosome"/>
</dbReference>
<evidence type="ECO:0000256" key="4">
    <source>
        <dbReference type="ARBA" id="ARBA00022827"/>
    </source>
</evidence>
<dbReference type="AlphaFoldDB" id="A0A0A1GZF6"/>
<comment type="cofactor">
    <cofactor evidence="1">
        <name>FAD</name>
        <dbReference type="ChEBI" id="CHEBI:57692"/>
    </cofactor>
</comment>
<dbReference type="PRINTS" id="PR00368">
    <property type="entry name" value="FADPNR"/>
</dbReference>
<dbReference type="Gene3D" id="3.50.50.60">
    <property type="entry name" value="FAD/NAD(P)-binding domain"/>
    <property type="match status" value="2"/>
</dbReference>
<dbReference type="InterPro" id="IPR050260">
    <property type="entry name" value="FAD-bd_OxRdtase"/>
</dbReference>
<dbReference type="PANTHER" id="PTHR43429">
    <property type="entry name" value="PYRIDINE NUCLEOTIDE-DISULFIDE OXIDOREDUCTASE DOMAIN-CONTAINING"/>
    <property type="match status" value="1"/>
</dbReference>
<dbReference type="InterPro" id="IPR004099">
    <property type="entry name" value="Pyr_nucl-diS_OxRdtase_dimer"/>
</dbReference>
<feature type="domain" description="FAD/NAD(P)-binding" evidence="9">
    <location>
        <begin position="7"/>
        <end position="321"/>
    </location>
</feature>
<reference evidence="10 11" key="1">
    <citation type="submission" date="2014-11" db="EMBL/GenBank/DDBJ databases">
        <title>Complete genome sequence and analysis of Lactobacillus hokkaidonensis LOOC260T.</title>
        <authorList>
            <person name="Tanizawa Y."/>
            <person name="Tohno M."/>
            <person name="Kaminuma E."/>
            <person name="Nakamura Y."/>
            <person name="Arita M."/>
        </authorList>
    </citation>
    <scope>NUCLEOTIDE SEQUENCE [LARGE SCALE GENOMIC DNA]</scope>
    <source>
        <strain evidence="10 11">LOOC260</strain>
    </source>
</reference>
<keyword evidence="5" id="KW-0560">Oxidoreductase</keyword>
<evidence type="ECO:0000313" key="11">
    <source>
        <dbReference type="Proteomes" id="UP000031620"/>
    </source>
</evidence>
<evidence type="ECO:0000256" key="3">
    <source>
        <dbReference type="ARBA" id="ARBA00022630"/>
    </source>
</evidence>
<dbReference type="EMBL" id="AP014680">
    <property type="protein sequence ID" value="BAP86388.1"/>
    <property type="molecule type" value="Genomic_DNA"/>
</dbReference>
<dbReference type="HOGENOM" id="CLU_003291_1_3_9"/>
<dbReference type="KEGG" id="lho:LOOC260_118820"/>
<dbReference type="PRINTS" id="PR00411">
    <property type="entry name" value="PNDRDTASEI"/>
</dbReference>